<name>A0A194XF78_MOLSC</name>
<dbReference type="GO" id="GO:0003677">
    <property type="term" value="F:DNA binding"/>
    <property type="evidence" value="ECO:0007669"/>
    <property type="project" value="InterPro"/>
</dbReference>
<dbReference type="PANTHER" id="PTHR31668:SF20">
    <property type="entry name" value="ZN(II)2CYS6 TRANSCRIPTION FACTOR (EUROFUNG)"/>
    <property type="match status" value="1"/>
</dbReference>
<evidence type="ECO:0000256" key="1">
    <source>
        <dbReference type="ARBA" id="ARBA00022723"/>
    </source>
</evidence>
<keyword evidence="6" id="KW-1185">Reference proteome</keyword>
<dbReference type="CDD" id="cd00067">
    <property type="entry name" value="GAL4"/>
    <property type="match status" value="1"/>
</dbReference>
<dbReference type="InterPro" id="IPR001138">
    <property type="entry name" value="Zn2Cys6_DnaBD"/>
</dbReference>
<evidence type="ECO:0000259" key="4">
    <source>
        <dbReference type="PROSITE" id="PS50048"/>
    </source>
</evidence>
<keyword evidence="1" id="KW-0479">Metal-binding</keyword>
<dbReference type="InParanoid" id="A0A194XF78"/>
<dbReference type="PROSITE" id="PS50048">
    <property type="entry name" value="ZN2_CY6_FUNGAL_2"/>
    <property type="match status" value="1"/>
</dbReference>
<evidence type="ECO:0000256" key="2">
    <source>
        <dbReference type="ARBA" id="ARBA00023242"/>
    </source>
</evidence>
<evidence type="ECO:0000313" key="6">
    <source>
        <dbReference type="Proteomes" id="UP000070700"/>
    </source>
</evidence>
<feature type="domain" description="Zn(2)-C6 fungal-type" evidence="4">
    <location>
        <begin position="18"/>
        <end position="47"/>
    </location>
</feature>
<proteinExistence type="predicted"/>
<dbReference type="EMBL" id="KQ947412">
    <property type="protein sequence ID" value="KUJ18823.1"/>
    <property type="molecule type" value="Genomic_DNA"/>
</dbReference>
<dbReference type="GO" id="GO:0008270">
    <property type="term" value="F:zinc ion binding"/>
    <property type="evidence" value="ECO:0007669"/>
    <property type="project" value="InterPro"/>
</dbReference>
<dbReference type="Gene3D" id="4.10.240.10">
    <property type="entry name" value="Zn(2)-C6 fungal-type DNA-binding domain"/>
    <property type="match status" value="1"/>
</dbReference>
<dbReference type="InterPro" id="IPR007219">
    <property type="entry name" value="XnlR_reg_dom"/>
</dbReference>
<feature type="compositionally biased region" description="Basic residues" evidence="3">
    <location>
        <begin position="52"/>
        <end position="62"/>
    </location>
</feature>
<dbReference type="RefSeq" id="XP_018073178.1">
    <property type="nucleotide sequence ID" value="XM_018216818.1"/>
</dbReference>
<keyword evidence="2" id="KW-0539">Nucleus</keyword>
<dbReference type="GO" id="GO:0006351">
    <property type="term" value="P:DNA-templated transcription"/>
    <property type="evidence" value="ECO:0007669"/>
    <property type="project" value="InterPro"/>
</dbReference>
<dbReference type="SUPFAM" id="SSF57701">
    <property type="entry name" value="Zn2/Cys6 DNA-binding domain"/>
    <property type="match status" value="1"/>
</dbReference>
<dbReference type="PROSITE" id="PS00463">
    <property type="entry name" value="ZN2_CY6_FUNGAL_1"/>
    <property type="match status" value="1"/>
</dbReference>
<dbReference type="SMART" id="SM00066">
    <property type="entry name" value="GAL4"/>
    <property type="match status" value="1"/>
</dbReference>
<dbReference type="SMART" id="SM00906">
    <property type="entry name" value="Fungal_trans"/>
    <property type="match status" value="1"/>
</dbReference>
<feature type="region of interest" description="Disordered" evidence="3">
    <location>
        <begin position="52"/>
        <end position="73"/>
    </location>
</feature>
<dbReference type="Proteomes" id="UP000070700">
    <property type="component" value="Unassembled WGS sequence"/>
</dbReference>
<dbReference type="OrthoDB" id="271595at2759"/>
<dbReference type="CDD" id="cd12148">
    <property type="entry name" value="fungal_TF_MHR"/>
    <property type="match status" value="1"/>
</dbReference>
<dbReference type="GeneID" id="28826544"/>
<evidence type="ECO:0000313" key="5">
    <source>
        <dbReference type="EMBL" id="KUJ18823.1"/>
    </source>
</evidence>
<dbReference type="InterPro" id="IPR050797">
    <property type="entry name" value="Carb_Metab_Trans_Reg"/>
</dbReference>
<reference evidence="5 6" key="1">
    <citation type="submission" date="2015-10" db="EMBL/GenBank/DDBJ databases">
        <title>Full genome of DAOMC 229536 Phialocephala scopiformis, a fungal endophyte of spruce producing the potent anti-insectan compound rugulosin.</title>
        <authorList>
            <consortium name="DOE Joint Genome Institute"/>
            <person name="Walker A.K."/>
            <person name="Frasz S.L."/>
            <person name="Seifert K.A."/>
            <person name="Miller J.D."/>
            <person name="Mondo S.J."/>
            <person name="Labutti K."/>
            <person name="Lipzen A."/>
            <person name="Dockter R."/>
            <person name="Kennedy M."/>
            <person name="Grigoriev I.V."/>
            <person name="Spatafora J.W."/>
        </authorList>
    </citation>
    <scope>NUCLEOTIDE SEQUENCE [LARGE SCALE GENOMIC DNA]</scope>
    <source>
        <strain evidence="5 6">CBS 120377</strain>
    </source>
</reference>
<dbReference type="FunCoup" id="A0A194XF78">
    <property type="interactions" value="605"/>
</dbReference>
<accession>A0A194XF78</accession>
<dbReference type="Pfam" id="PF00172">
    <property type="entry name" value="Zn_clus"/>
    <property type="match status" value="1"/>
</dbReference>
<dbReference type="InterPro" id="IPR036864">
    <property type="entry name" value="Zn2-C6_fun-type_DNA-bd_sf"/>
</dbReference>
<dbReference type="PANTHER" id="PTHR31668">
    <property type="entry name" value="GLUCOSE TRANSPORT TRANSCRIPTION REGULATOR RGT1-RELATED-RELATED"/>
    <property type="match status" value="1"/>
</dbReference>
<dbReference type="GO" id="GO:0000981">
    <property type="term" value="F:DNA-binding transcription factor activity, RNA polymerase II-specific"/>
    <property type="evidence" value="ECO:0007669"/>
    <property type="project" value="InterPro"/>
</dbReference>
<gene>
    <name evidence="5" type="ORF">LY89DRAFT_696272</name>
</gene>
<sequence length="531" mass="59192">MASTTYAATKRTSKIKQACDACHLRKVRCDGDKPCANCLGTDLQCTYLAVPKKKGPKGKRTAKNPGPKPTNLPYLLNQIPRPVPPPRDQSFGVKETLGFNAGSLPRQPEPVPAQTIHLQPPVHLGVVEDARAQEKSAFRPSSIVTKDLLKTCLDAFFTHKYPIMPILDQEAVYLTLSVIGDNPEQYALMTALCSVIVLQPEILKSATGEGQPDQMRAISWPSSEFLMKETLRARQFCDHFETLFCLGKDNSAWFYIRESMTMLQILRLHEENAYSNCSGIQYATYCRRTFWLLFITERAYALQRHRPLTLQRTINLPTVDPGPEATILSGFLDLVSLFQNFDDTFLSLWNLSETDSPAPTQSLVQLQDILKFAIPNVSERTEIQQADLLVSRQWLKTMVWQLCVRKGLLSSASTNESMSFHYPVTIARDVVLVSRLLPPKAFEANGVGILEKVFDIGCSLADVLSLHPNFANISALEVGPRDYLMELVRILGTAPGGNKYLRLLASKADECLGVRIRGSLSDSEVGLSSWN</sequence>
<evidence type="ECO:0000256" key="3">
    <source>
        <dbReference type="SAM" id="MobiDB-lite"/>
    </source>
</evidence>
<organism evidence="5 6">
    <name type="scientific">Mollisia scopiformis</name>
    <name type="common">Conifer needle endophyte fungus</name>
    <name type="synonym">Phialocephala scopiformis</name>
    <dbReference type="NCBI Taxonomy" id="149040"/>
    <lineage>
        <taxon>Eukaryota</taxon>
        <taxon>Fungi</taxon>
        <taxon>Dikarya</taxon>
        <taxon>Ascomycota</taxon>
        <taxon>Pezizomycotina</taxon>
        <taxon>Leotiomycetes</taxon>
        <taxon>Helotiales</taxon>
        <taxon>Mollisiaceae</taxon>
        <taxon>Mollisia</taxon>
    </lineage>
</organism>
<protein>
    <recommendedName>
        <fullName evidence="4">Zn(2)-C6 fungal-type domain-containing protein</fullName>
    </recommendedName>
</protein>
<dbReference type="AlphaFoldDB" id="A0A194XF78"/>
<dbReference type="KEGG" id="psco:LY89DRAFT_696272"/>